<organism evidence="3 4">
    <name type="scientific">Vagococcus fluvialis bH819</name>
    <dbReference type="NCBI Taxonomy" id="1255619"/>
    <lineage>
        <taxon>Bacteria</taxon>
        <taxon>Bacillati</taxon>
        <taxon>Bacillota</taxon>
        <taxon>Bacilli</taxon>
        <taxon>Lactobacillales</taxon>
        <taxon>Enterococcaceae</taxon>
        <taxon>Vagococcus</taxon>
    </lineage>
</organism>
<accession>A0A1X6WM92</accession>
<reference evidence="4" key="1">
    <citation type="submission" date="2017-02" db="EMBL/GenBank/DDBJ databases">
        <authorList>
            <person name="Dridi B."/>
        </authorList>
    </citation>
    <scope>NUCLEOTIDE SEQUENCE [LARGE SCALE GENOMIC DNA]</scope>
    <source>
        <strain evidence="4">bH819</strain>
    </source>
</reference>
<dbReference type="RefSeq" id="WP_086951022.1">
    <property type="nucleotide sequence ID" value="NZ_FWFD01000008.1"/>
</dbReference>
<dbReference type="AlphaFoldDB" id="A0A1X6WM92"/>
<dbReference type="NCBIfam" id="TIGR01714">
    <property type="entry name" value="phage_rep_org_N"/>
    <property type="match status" value="1"/>
</dbReference>
<evidence type="ECO:0000259" key="2">
    <source>
        <dbReference type="Pfam" id="PF09681"/>
    </source>
</evidence>
<protein>
    <submittedName>
        <fullName evidence="3">Gp49 homologous</fullName>
    </submittedName>
</protein>
<feature type="compositionally biased region" description="Polar residues" evidence="1">
    <location>
        <begin position="133"/>
        <end position="147"/>
    </location>
</feature>
<evidence type="ECO:0000313" key="4">
    <source>
        <dbReference type="Proteomes" id="UP000195918"/>
    </source>
</evidence>
<name>A0A1X6WM92_9ENTE</name>
<sequence length="147" mass="17301">MAEFKNDTKAKRYYWLQLKTDFFDQKEIKLLRKIAGGDTYTVIYLKMLLASLKDEGKLYFESIGDDFAEEISLLIDEEPENVAMTLNFLETKQLIEVVENDEYYLNRIPEMLGSESYSAERVRRHREKKKLQGNASELQSNIDVTKR</sequence>
<dbReference type="OrthoDB" id="1821976at2"/>
<evidence type="ECO:0000256" key="1">
    <source>
        <dbReference type="SAM" id="MobiDB-lite"/>
    </source>
</evidence>
<dbReference type="Pfam" id="PF09681">
    <property type="entry name" value="Phage_rep_org_N"/>
    <property type="match status" value="1"/>
</dbReference>
<dbReference type="InterPro" id="IPR010056">
    <property type="entry name" value="Phage_rep_org__N"/>
</dbReference>
<gene>
    <name evidence="3" type="ORF">FM121_04765</name>
</gene>
<dbReference type="EMBL" id="FWFD01000008">
    <property type="protein sequence ID" value="SLM85387.1"/>
    <property type="molecule type" value="Genomic_DNA"/>
</dbReference>
<feature type="domain" description="Phage replisome organiser N-terminal" evidence="2">
    <location>
        <begin position="15"/>
        <end position="130"/>
    </location>
</feature>
<proteinExistence type="predicted"/>
<evidence type="ECO:0000313" key="3">
    <source>
        <dbReference type="EMBL" id="SLM85387.1"/>
    </source>
</evidence>
<dbReference type="Proteomes" id="UP000195918">
    <property type="component" value="Unassembled WGS sequence"/>
</dbReference>
<feature type="region of interest" description="Disordered" evidence="1">
    <location>
        <begin position="128"/>
        <end position="147"/>
    </location>
</feature>
<keyword evidence="4" id="KW-1185">Reference proteome</keyword>